<keyword evidence="3" id="KW-0808">Transferase</keyword>
<evidence type="ECO:0000313" key="7">
    <source>
        <dbReference type="EMBL" id="GHC71204.1"/>
    </source>
</evidence>
<dbReference type="InterPro" id="IPR004839">
    <property type="entry name" value="Aminotransferase_I/II_large"/>
</dbReference>
<dbReference type="PANTHER" id="PTHR13693:SF100">
    <property type="entry name" value="8-AMINO-7-OXONONANOATE SYNTHASE"/>
    <property type="match status" value="1"/>
</dbReference>
<dbReference type="AlphaFoldDB" id="A0A918WR03"/>
<dbReference type="EMBL" id="BMVB01000032">
    <property type="protein sequence ID" value="GHC71204.1"/>
    <property type="molecule type" value="Genomic_DNA"/>
</dbReference>
<organism evidence="7 8">
    <name type="scientific">Streptomyces cinnamoneus</name>
    <name type="common">Streptoverticillium cinnamoneum</name>
    <dbReference type="NCBI Taxonomy" id="53446"/>
    <lineage>
        <taxon>Bacteria</taxon>
        <taxon>Bacillati</taxon>
        <taxon>Actinomycetota</taxon>
        <taxon>Actinomycetes</taxon>
        <taxon>Kitasatosporales</taxon>
        <taxon>Streptomycetaceae</taxon>
        <taxon>Streptomyces</taxon>
        <taxon>Streptomyces cinnamoneus group</taxon>
    </lineage>
</organism>
<evidence type="ECO:0000256" key="5">
    <source>
        <dbReference type="ARBA" id="ARBA00047715"/>
    </source>
</evidence>
<dbReference type="GO" id="GO:0008710">
    <property type="term" value="F:8-amino-7-oxononanoate synthase activity"/>
    <property type="evidence" value="ECO:0007669"/>
    <property type="project" value="UniProtKB-EC"/>
</dbReference>
<reference evidence="7" key="2">
    <citation type="submission" date="2020-09" db="EMBL/GenBank/DDBJ databases">
        <authorList>
            <person name="Sun Q."/>
            <person name="Ohkuma M."/>
        </authorList>
    </citation>
    <scope>NUCLEOTIDE SEQUENCE</scope>
    <source>
        <strain evidence="7">JCM 4633</strain>
    </source>
</reference>
<dbReference type="Pfam" id="PF00155">
    <property type="entry name" value="Aminotran_1_2"/>
    <property type="match status" value="1"/>
</dbReference>
<dbReference type="InterPro" id="IPR015421">
    <property type="entry name" value="PyrdxlP-dep_Trfase_major"/>
</dbReference>
<dbReference type="GO" id="GO:0030170">
    <property type="term" value="F:pyridoxal phosphate binding"/>
    <property type="evidence" value="ECO:0007669"/>
    <property type="project" value="InterPro"/>
</dbReference>
<dbReference type="GO" id="GO:0009102">
    <property type="term" value="P:biotin biosynthetic process"/>
    <property type="evidence" value="ECO:0007669"/>
    <property type="project" value="TreeGrafter"/>
</dbReference>
<feature type="domain" description="Aminotransferase class I/classII large" evidence="6">
    <location>
        <begin position="12"/>
        <end position="345"/>
    </location>
</feature>
<dbReference type="Gene3D" id="3.90.1150.10">
    <property type="entry name" value="Aspartate Aminotransferase, domain 1"/>
    <property type="match status" value="1"/>
</dbReference>
<dbReference type="RefSeq" id="WP_190112875.1">
    <property type="nucleotide sequence ID" value="NZ_BMVB01000032.1"/>
</dbReference>
<protein>
    <recommendedName>
        <fullName evidence="2">8-amino-7-oxononanoate synthase</fullName>
        <ecNumber evidence="2">2.3.1.47</ecNumber>
    </recommendedName>
</protein>
<dbReference type="InterPro" id="IPR050087">
    <property type="entry name" value="AON_synthase_class-II"/>
</dbReference>
<accession>A0A918WR03</accession>
<dbReference type="SUPFAM" id="SSF53383">
    <property type="entry name" value="PLP-dependent transferases"/>
    <property type="match status" value="1"/>
</dbReference>
<dbReference type="EC" id="2.3.1.47" evidence="2"/>
<dbReference type="InterPro" id="IPR015424">
    <property type="entry name" value="PyrdxlP-dep_Trfase"/>
</dbReference>
<comment type="catalytic activity">
    <reaction evidence="5">
        <text>6-carboxyhexanoyl-[ACP] + L-alanine + H(+) = (8S)-8-amino-7-oxononanoate + holo-[ACP] + CO2</text>
        <dbReference type="Rhea" id="RHEA:42288"/>
        <dbReference type="Rhea" id="RHEA-COMP:9685"/>
        <dbReference type="Rhea" id="RHEA-COMP:9955"/>
        <dbReference type="ChEBI" id="CHEBI:15378"/>
        <dbReference type="ChEBI" id="CHEBI:16526"/>
        <dbReference type="ChEBI" id="CHEBI:57972"/>
        <dbReference type="ChEBI" id="CHEBI:64479"/>
        <dbReference type="ChEBI" id="CHEBI:78846"/>
        <dbReference type="ChEBI" id="CHEBI:149468"/>
        <dbReference type="EC" id="2.3.1.47"/>
    </reaction>
</comment>
<gene>
    <name evidence="7" type="primary">bioF</name>
    <name evidence="7" type="ORF">GCM10010507_57670</name>
</gene>
<comment type="cofactor">
    <cofactor evidence="1">
        <name>pyridoxal 5'-phosphate</name>
        <dbReference type="ChEBI" id="CHEBI:597326"/>
    </cofactor>
</comment>
<keyword evidence="4" id="KW-0663">Pyridoxal phosphate</keyword>
<dbReference type="Gene3D" id="3.40.640.10">
    <property type="entry name" value="Type I PLP-dependent aspartate aminotransferase-like (Major domain)"/>
    <property type="match status" value="1"/>
</dbReference>
<reference evidence="7" key="1">
    <citation type="journal article" date="2014" name="Int. J. Syst. Evol. Microbiol.">
        <title>Complete genome sequence of Corynebacterium casei LMG S-19264T (=DSM 44701T), isolated from a smear-ripened cheese.</title>
        <authorList>
            <consortium name="US DOE Joint Genome Institute (JGI-PGF)"/>
            <person name="Walter F."/>
            <person name="Albersmeier A."/>
            <person name="Kalinowski J."/>
            <person name="Ruckert C."/>
        </authorList>
    </citation>
    <scope>NUCLEOTIDE SEQUENCE</scope>
    <source>
        <strain evidence="7">JCM 4633</strain>
    </source>
</reference>
<dbReference type="Proteomes" id="UP000646244">
    <property type="component" value="Unassembled WGS sequence"/>
</dbReference>
<evidence type="ECO:0000256" key="4">
    <source>
        <dbReference type="ARBA" id="ARBA00022898"/>
    </source>
</evidence>
<comment type="caution">
    <text evidence="7">The sequence shown here is derived from an EMBL/GenBank/DDBJ whole genome shotgun (WGS) entry which is preliminary data.</text>
</comment>
<dbReference type="PANTHER" id="PTHR13693">
    <property type="entry name" value="CLASS II AMINOTRANSFERASE/8-AMINO-7-OXONONANOATE SYNTHASE"/>
    <property type="match status" value="1"/>
</dbReference>
<evidence type="ECO:0000256" key="3">
    <source>
        <dbReference type="ARBA" id="ARBA00022679"/>
    </source>
</evidence>
<evidence type="ECO:0000256" key="2">
    <source>
        <dbReference type="ARBA" id="ARBA00013187"/>
    </source>
</evidence>
<dbReference type="InterPro" id="IPR015422">
    <property type="entry name" value="PyrdxlP-dep_Trfase_small"/>
</dbReference>
<evidence type="ECO:0000313" key="8">
    <source>
        <dbReference type="Proteomes" id="UP000646244"/>
    </source>
</evidence>
<evidence type="ECO:0000259" key="6">
    <source>
        <dbReference type="Pfam" id="PF00155"/>
    </source>
</evidence>
<evidence type="ECO:0000256" key="1">
    <source>
        <dbReference type="ARBA" id="ARBA00001933"/>
    </source>
</evidence>
<name>A0A918WR03_STRCJ</name>
<proteinExistence type="predicted"/>
<sequence>MTSQPYGKTTALVMNTGDYLGLAGHPEITRAMRAALDRFGSAARAAGPRPPHRELEERLARWLGAEAALTFGSGYLACLGALPALCDSATVVAADQYSHPGVVDGCRLAEGRIRIFSHNSMAKLECVLERNASAEKRFIAVDGVYAADGEPAPLAAIAALARRHDAMTVVGEAHGLGVLGPGGRGACAGAGIVPDLLTGTFATALAGTGGFVAGRREVVGRLHGTAHPAAFGRGLPPVAAAGALAALDLLQREPWRPLRLRENAARLRAGLRALGFDVTDTPAPVVTVPAGDAATALRLAGDLRARGVDVVVPRHPAVLARCARLRLTVTATLRPQDIDHVLEALHDVAAADGLVG</sequence>